<evidence type="ECO:0000313" key="10">
    <source>
        <dbReference type="EMBL" id="OMJ08392.1"/>
    </source>
</evidence>
<evidence type="ECO:0000256" key="6">
    <source>
        <dbReference type="PROSITE-ProRule" id="PRU10141"/>
    </source>
</evidence>
<feature type="binding site" evidence="6">
    <location>
        <position position="63"/>
    </location>
    <ligand>
        <name>ATP</name>
        <dbReference type="ChEBI" id="CHEBI:30616"/>
    </ligand>
</feature>
<proteinExistence type="inferred from homology"/>
<feature type="region of interest" description="Disordered" evidence="8">
    <location>
        <begin position="348"/>
        <end position="456"/>
    </location>
</feature>
<feature type="compositionally biased region" description="Low complexity" evidence="8">
    <location>
        <begin position="359"/>
        <end position="370"/>
    </location>
</feature>
<keyword evidence="4 10" id="KW-0418">Kinase</keyword>
<evidence type="ECO:0000256" key="8">
    <source>
        <dbReference type="SAM" id="MobiDB-lite"/>
    </source>
</evidence>
<gene>
    <name evidence="10" type="ORF">AYI69_g11081</name>
</gene>
<evidence type="ECO:0000259" key="9">
    <source>
        <dbReference type="PROSITE" id="PS50011"/>
    </source>
</evidence>
<evidence type="ECO:0000256" key="4">
    <source>
        <dbReference type="ARBA" id="ARBA00022777"/>
    </source>
</evidence>
<comment type="similarity">
    <text evidence="7">Belongs to the protein kinase superfamily.</text>
</comment>
<dbReference type="PROSITE" id="PS50011">
    <property type="entry name" value="PROTEIN_KINASE_DOM"/>
    <property type="match status" value="1"/>
</dbReference>
<dbReference type="PROSITE" id="PS00107">
    <property type="entry name" value="PROTEIN_KINASE_ATP"/>
    <property type="match status" value="1"/>
</dbReference>
<reference evidence="11" key="1">
    <citation type="submission" date="2017-01" db="EMBL/GenBank/DDBJ databases">
        <authorList>
            <person name="Wang Y."/>
            <person name="White M."/>
            <person name="Kvist S."/>
            <person name="Moncalvo J.-M."/>
        </authorList>
    </citation>
    <scope>NUCLEOTIDE SEQUENCE [LARGE SCALE GENOMIC DNA]</scope>
    <source>
        <strain evidence="11">ID-206-W2</strain>
    </source>
</reference>
<dbReference type="InterPro" id="IPR017441">
    <property type="entry name" value="Protein_kinase_ATP_BS"/>
</dbReference>
<dbReference type="PANTHER" id="PTHR24347">
    <property type="entry name" value="SERINE/THREONINE-PROTEIN KINASE"/>
    <property type="match status" value="1"/>
</dbReference>
<dbReference type="FunFam" id="3.30.200.20:FF:000315">
    <property type="entry name" value="Calcium-dependent protein kinase 3"/>
    <property type="match status" value="1"/>
</dbReference>
<evidence type="ECO:0000256" key="1">
    <source>
        <dbReference type="ARBA" id="ARBA00022527"/>
    </source>
</evidence>
<protein>
    <submittedName>
        <fullName evidence="10">Calcium/calmodulin-dependent protein kinase</fullName>
    </submittedName>
</protein>
<dbReference type="SMART" id="SM00220">
    <property type="entry name" value="S_TKc"/>
    <property type="match status" value="1"/>
</dbReference>
<dbReference type="Proteomes" id="UP000187429">
    <property type="component" value="Unassembled WGS sequence"/>
</dbReference>
<dbReference type="InterPro" id="IPR008271">
    <property type="entry name" value="Ser/Thr_kinase_AS"/>
</dbReference>
<dbReference type="InterPro" id="IPR000719">
    <property type="entry name" value="Prot_kinase_dom"/>
</dbReference>
<dbReference type="Pfam" id="PF00069">
    <property type="entry name" value="Pkinase"/>
    <property type="match status" value="1"/>
</dbReference>
<feature type="compositionally biased region" description="Polar residues" evidence="8">
    <location>
        <begin position="348"/>
        <end position="358"/>
    </location>
</feature>
<dbReference type="Gene3D" id="3.30.200.20">
    <property type="entry name" value="Phosphorylase Kinase, domain 1"/>
    <property type="match status" value="1"/>
</dbReference>
<dbReference type="OrthoDB" id="40902at2759"/>
<evidence type="ECO:0000256" key="2">
    <source>
        <dbReference type="ARBA" id="ARBA00022679"/>
    </source>
</evidence>
<dbReference type="AlphaFoldDB" id="A0A1R1X189"/>
<sequence>MPNSQKPSIWKFWERFTTDQSASKDRKRYYKLGRVIGSGTFGEVKQAIFTPTNQEVAVKIIKKTFLEGDENMVKKEIQVVEALDHPNIVKLLDWFQSKDKYYLVFQLCTGGELFEKICERGHFSERDAVPIIRIAYSAIAYLHSLNVIHRDIKPENFLFLNKEPNSPLMLADFGISRIVSDSNEILTTVCGSYGYTAPEILLRKGHSKPVDIWSLGTVTFSILCGYSPFWKYEKMPEMLFAMQNKMVEFDERYWWGISEEAKDFIIKCLDPNPETRMTAEQAVKHPWLTGVAASSHDILPIVRENFNPRKVFRQAVAKIQAVNRMRASISVDHGSSLLNNNDAAESQLANADSDVTNLSSSSAQYPDPSSITTTESLPAKIMEYSNMGPSSNRYANPNHAKQIPATDSQSTKIERSCENPEEKGNSDTSNSDLKKADGNANTSSTEQPTSNAQDSQ</sequence>
<feature type="compositionally biased region" description="Basic and acidic residues" evidence="8">
    <location>
        <begin position="412"/>
        <end position="425"/>
    </location>
</feature>
<keyword evidence="3 6" id="KW-0547">Nucleotide-binding</keyword>
<feature type="compositionally biased region" description="Polar residues" evidence="8">
    <location>
        <begin position="439"/>
        <end position="456"/>
    </location>
</feature>
<dbReference type="EMBL" id="LSSM01007406">
    <property type="protein sequence ID" value="OMJ08392.1"/>
    <property type="molecule type" value="Genomic_DNA"/>
</dbReference>
<name>A0A1R1X189_9FUNG</name>
<accession>A0A1R1X189</accession>
<evidence type="ECO:0000256" key="5">
    <source>
        <dbReference type="ARBA" id="ARBA00022840"/>
    </source>
</evidence>
<feature type="domain" description="Protein kinase" evidence="9">
    <location>
        <begin position="30"/>
        <end position="288"/>
    </location>
</feature>
<dbReference type="Gene3D" id="1.10.510.10">
    <property type="entry name" value="Transferase(Phosphotransferase) domain 1"/>
    <property type="match status" value="1"/>
</dbReference>
<evidence type="ECO:0000313" key="11">
    <source>
        <dbReference type="Proteomes" id="UP000187429"/>
    </source>
</evidence>
<dbReference type="CDD" id="cd05117">
    <property type="entry name" value="STKc_CAMK"/>
    <property type="match status" value="1"/>
</dbReference>
<keyword evidence="2" id="KW-0808">Transferase</keyword>
<organism evidence="10 11">
    <name type="scientific">Smittium culicis</name>
    <dbReference type="NCBI Taxonomy" id="133412"/>
    <lineage>
        <taxon>Eukaryota</taxon>
        <taxon>Fungi</taxon>
        <taxon>Fungi incertae sedis</taxon>
        <taxon>Zoopagomycota</taxon>
        <taxon>Kickxellomycotina</taxon>
        <taxon>Harpellomycetes</taxon>
        <taxon>Harpellales</taxon>
        <taxon>Legeriomycetaceae</taxon>
        <taxon>Smittium</taxon>
    </lineage>
</organism>
<keyword evidence="11" id="KW-1185">Reference proteome</keyword>
<evidence type="ECO:0000256" key="3">
    <source>
        <dbReference type="ARBA" id="ARBA00022741"/>
    </source>
</evidence>
<dbReference type="FunFam" id="1.10.510.10:FF:000571">
    <property type="entry name" value="Maternal embryonic leucine zipper kinase"/>
    <property type="match status" value="1"/>
</dbReference>
<evidence type="ECO:0000256" key="7">
    <source>
        <dbReference type="RuleBase" id="RU000304"/>
    </source>
</evidence>
<comment type="caution">
    <text evidence="10">The sequence shown here is derived from an EMBL/GenBank/DDBJ whole genome shotgun (WGS) entry which is preliminary data.</text>
</comment>
<keyword evidence="5 6" id="KW-0067">ATP-binding</keyword>
<keyword evidence="1 7" id="KW-0723">Serine/threonine-protein kinase</keyword>
<dbReference type="SUPFAM" id="SSF56112">
    <property type="entry name" value="Protein kinase-like (PK-like)"/>
    <property type="match status" value="1"/>
</dbReference>
<dbReference type="GO" id="GO:0005524">
    <property type="term" value="F:ATP binding"/>
    <property type="evidence" value="ECO:0007669"/>
    <property type="project" value="UniProtKB-UniRule"/>
</dbReference>
<dbReference type="GO" id="GO:0004674">
    <property type="term" value="F:protein serine/threonine kinase activity"/>
    <property type="evidence" value="ECO:0007669"/>
    <property type="project" value="UniProtKB-KW"/>
</dbReference>
<dbReference type="InterPro" id="IPR011009">
    <property type="entry name" value="Kinase-like_dom_sf"/>
</dbReference>
<dbReference type="PROSITE" id="PS00108">
    <property type="entry name" value="PROTEIN_KINASE_ST"/>
    <property type="match status" value="1"/>
</dbReference>